<dbReference type="Proteomes" id="UP000007819">
    <property type="component" value="Unassembled WGS sequence"/>
</dbReference>
<accession>A0A8R2A772</accession>
<dbReference type="InterPro" id="IPR050173">
    <property type="entry name" value="ABC_transporter_C-like"/>
</dbReference>
<evidence type="ECO:0000313" key="4">
    <source>
        <dbReference type="EnsemblMetazoa" id="XP_003248868.3"/>
    </source>
</evidence>
<reference evidence="4" key="2">
    <citation type="submission" date="2022-06" db="UniProtKB">
        <authorList>
            <consortium name="EnsemblMetazoa"/>
        </authorList>
    </citation>
    <scope>IDENTIFICATION</scope>
</reference>
<dbReference type="SUPFAM" id="SSF52540">
    <property type="entry name" value="P-loop containing nucleoside triphosphate hydrolases"/>
    <property type="match status" value="1"/>
</dbReference>
<name>A0A8R2A772_ACYPI</name>
<dbReference type="OrthoDB" id="6500128at2759"/>
<organism evidence="4 5">
    <name type="scientific">Acyrthosiphon pisum</name>
    <name type="common">Pea aphid</name>
    <dbReference type="NCBI Taxonomy" id="7029"/>
    <lineage>
        <taxon>Eukaryota</taxon>
        <taxon>Metazoa</taxon>
        <taxon>Ecdysozoa</taxon>
        <taxon>Arthropoda</taxon>
        <taxon>Hexapoda</taxon>
        <taxon>Insecta</taxon>
        <taxon>Pterygota</taxon>
        <taxon>Neoptera</taxon>
        <taxon>Paraneoptera</taxon>
        <taxon>Hemiptera</taxon>
        <taxon>Sternorrhyncha</taxon>
        <taxon>Aphidomorpha</taxon>
        <taxon>Aphidoidea</taxon>
        <taxon>Aphididae</taxon>
        <taxon>Macrosiphini</taxon>
        <taxon>Acyrthosiphon</taxon>
    </lineage>
</organism>
<keyword evidence="3" id="KW-0472">Membrane</keyword>
<proteinExistence type="predicted"/>
<dbReference type="KEGG" id="api:100572026"/>
<keyword evidence="3" id="KW-1133">Transmembrane helix</keyword>
<sequence length="194" mass="22081">MYLMDDIFASVDINVAQHLYKHCINGLLKDKTRIICTHNSQFLLSADWVLIMNNGTIVNQGRPFEVLNDYDVKAVDVKFEEANSNSYLSMDDWTPVKESEIKNDLNDIENQEEGVVNSSVYKKYWKSVGNLVVILLFFAMVIMQQRAHGYNHAHTTTIISSPGTHYVGQPGNAISPPLYSHMVQMGLERRNTQL</sequence>
<dbReference type="PANTHER" id="PTHR24223:SF330">
    <property type="entry name" value="ATP-BINDING CASSETTE SUB-FAMILY C MEMBER 10"/>
    <property type="match status" value="1"/>
</dbReference>
<dbReference type="GO" id="GO:0042626">
    <property type="term" value="F:ATPase-coupled transmembrane transporter activity"/>
    <property type="evidence" value="ECO:0007669"/>
    <property type="project" value="TreeGrafter"/>
</dbReference>
<dbReference type="AlphaFoldDB" id="A0A8R2A772"/>
<protein>
    <submittedName>
        <fullName evidence="4">Uncharacterized protein</fullName>
    </submittedName>
</protein>
<dbReference type="RefSeq" id="XP_003248868.3">
    <property type="nucleotide sequence ID" value="XM_003248820.4"/>
</dbReference>
<evidence type="ECO:0000256" key="3">
    <source>
        <dbReference type="SAM" id="Phobius"/>
    </source>
</evidence>
<dbReference type="GO" id="GO:0005524">
    <property type="term" value="F:ATP binding"/>
    <property type="evidence" value="ECO:0007669"/>
    <property type="project" value="UniProtKB-KW"/>
</dbReference>
<reference evidence="5" key="1">
    <citation type="submission" date="2010-06" db="EMBL/GenBank/DDBJ databases">
        <authorList>
            <person name="Jiang H."/>
            <person name="Abraham K."/>
            <person name="Ali S."/>
            <person name="Alsbrooks S.L."/>
            <person name="Anim B.N."/>
            <person name="Anosike U.S."/>
            <person name="Attaway T."/>
            <person name="Bandaranaike D.P."/>
            <person name="Battles P.K."/>
            <person name="Bell S.N."/>
            <person name="Bell A.V."/>
            <person name="Beltran B."/>
            <person name="Bickham C."/>
            <person name="Bustamante Y."/>
            <person name="Caleb T."/>
            <person name="Canada A."/>
            <person name="Cardenas V."/>
            <person name="Carter K."/>
            <person name="Chacko J."/>
            <person name="Chandrabose M.N."/>
            <person name="Chavez D."/>
            <person name="Chavez A."/>
            <person name="Chen L."/>
            <person name="Chu H.-S."/>
            <person name="Claassen K.J."/>
            <person name="Cockrell R."/>
            <person name="Collins M."/>
            <person name="Cooper J.A."/>
            <person name="Cree A."/>
            <person name="Curry S.M."/>
            <person name="Da Y."/>
            <person name="Dao M.D."/>
            <person name="Das B."/>
            <person name="Davila M.-L."/>
            <person name="Davy-Carroll L."/>
            <person name="Denson S."/>
            <person name="Dinh H."/>
            <person name="Ebong V.E."/>
            <person name="Edwards J.R."/>
            <person name="Egan A."/>
            <person name="El-Daye J."/>
            <person name="Escobedo L."/>
            <person name="Fernandez S."/>
            <person name="Fernando P.R."/>
            <person name="Flagg N."/>
            <person name="Forbes L.D."/>
            <person name="Fowler R.G."/>
            <person name="Fu Q."/>
            <person name="Gabisi R.A."/>
            <person name="Ganer J."/>
            <person name="Garbino Pronczuk A."/>
            <person name="Garcia R.M."/>
            <person name="Garner T."/>
            <person name="Garrett T.E."/>
            <person name="Gonzalez D.A."/>
            <person name="Hamid H."/>
            <person name="Hawkins E.S."/>
            <person name="Hirani K."/>
            <person name="Hogues M.E."/>
            <person name="Hollins B."/>
            <person name="Hsiao C.-H."/>
            <person name="Jabil R."/>
            <person name="James M.L."/>
            <person name="Jhangiani S.N."/>
            <person name="Johnson B."/>
            <person name="Johnson Q."/>
            <person name="Joshi V."/>
            <person name="Kalu J.B."/>
            <person name="Kam C."/>
            <person name="Kashfia A."/>
            <person name="Keebler J."/>
            <person name="Kisamo H."/>
            <person name="Kovar C.L."/>
            <person name="Lago L.A."/>
            <person name="Lai C.-Y."/>
            <person name="Laidlaw J."/>
            <person name="Lara F."/>
            <person name="Le T.-K."/>
            <person name="Lee S.L."/>
            <person name="Legall F.H."/>
            <person name="Lemon S.J."/>
            <person name="Lewis L.R."/>
            <person name="Li B."/>
            <person name="Liu Y."/>
            <person name="Liu Y.-S."/>
            <person name="Lopez J."/>
            <person name="Lozado R.J."/>
            <person name="Lu J."/>
            <person name="Madu R.C."/>
            <person name="Maheshwari M."/>
            <person name="Maheshwari R."/>
            <person name="Malloy K."/>
            <person name="Martinez E."/>
            <person name="Mathew T."/>
            <person name="Mercado I.C."/>
            <person name="Mercado C."/>
            <person name="Meyer B."/>
            <person name="Montgomery K."/>
            <person name="Morgan M.B."/>
            <person name="Munidasa M."/>
            <person name="Nazareth L.V."/>
            <person name="Nelson J."/>
            <person name="Ng B.M."/>
            <person name="Nguyen N.B."/>
            <person name="Nguyen P.Q."/>
            <person name="Nguyen T."/>
            <person name="Obregon M."/>
            <person name="Okwuonu G.O."/>
            <person name="Onwere C.G."/>
            <person name="Orozco G."/>
            <person name="Parra A."/>
            <person name="Patel S."/>
            <person name="Patil S."/>
            <person name="Perez A."/>
            <person name="Perez Y."/>
            <person name="Pham C."/>
            <person name="Primus E.L."/>
            <person name="Pu L.-L."/>
            <person name="Puazo M."/>
            <person name="Qin X."/>
            <person name="Quiroz J.B."/>
            <person name="Reese J."/>
            <person name="Richards S."/>
            <person name="Rives C.M."/>
            <person name="Robberts R."/>
            <person name="Ruiz S.J."/>
            <person name="Ruiz M.J."/>
            <person name="Santibanez J."/>
            <person name="Schneider B.W."/>
            <person name="Sisson I."/>
            <person name="Smith M."/>
            <person name="Sodergren E."/>
            <person name="Song X.-Z."/>
            <person name="Song B.B."/>
            <person name="Summersgill H."/>
            <person name="Thelus R."/>
            <person name="Thornton R.D."/>
            <person name="Trejos Z.Y."/>
            <person name="Usmani K."/>
            <person name="Vattathil S."/>
            <person name="Villasana D."/>
            <person name="Walker D.L."/>
            <person name="Wang S."/>
            <person name="Wang K."/>
            <person name="White C.S."/>
            <person name="Williams A.C."/>
            <person name="Williamson J."/>
            <person name="Wilson K."/>
            <person name="Woghiren I.O."/>
            <person name="Woodworth J.R."/>
            <person name="Worley K.C."/>
            <person name="Wright R.A."/>
            <person name="Wu W."/>
            <person name="Young L."/>
            <person name="Zhang L."/>
            <person name="Zhang J."/>
            <person name="Zhu Y."/>
            <person name="Muzny D.M."/>
            <person name="Weinstock G."/>
            <person name="Gibbs R.A."/>
        </authorList>
    </citation>
    <scope>NUCLEOTIDE SEQUENCE [LARGE SCALE GENOMIC DNA]</scope>
    <source>
        <strain evidence="5">LSR1</strain>
    </source>
</reference>
<keyword evidence="2" id="KW-0067">ATP-binding</keyword>
<evidence type="ECO:0000256" key="2">
    <source>
        <dbReference type="ARBA" id="ARBA00022840"/>
    </source>
</evidence>
<dbReference type="InterPro" id="IPR027417">
    <property type="entry name" value="P-loop_NTPase"/>
</dbReference>
<keyword evidence="5" id="KW-1185">Reference proteome</keyword>
<dbReference type="PANTHER" id="PTHR24223">
    <property type="entry name" value="ATP-BINDING CASSETTE SUB-FAMILY C"/>
    <property type="match status" value="1"/>
</dbReference>
<dbReference type="GeneID" id="100572026"/>
<dbReference type="EnsemblMetazoa" id="XM_003248820.4">
    <property type="protein sequence ID" value="XP_003248868.3"/>
    <property type="gene ID" value="LOC100572026"/>
</dbReference>
<evidence type="ECO:0000313" key="5">
    <source>
        <dbReference type="Proteomes" id="UP000007819"/>
    </source>
</evidence>
<feature type="transmembrane region" description="Helical" evidence="3">
    <location>
        <begin position="124"/>
        <end position="143"/>
    </location>
</feature>
<keyword evidence="1" id="KW-0547">Nucleotide-binding</keyword>
<evidence type="ECO:0000256" key="1">
    <source>
        <dbReference type="ARBA" id="ARBA00022741"/>
    </source>
</evidence>
<dbReference type="GO" id="GO:0016020">
    <property type="term" value="C:membrane"/>
    <property type="evidence" value="ECO:0007669"/>
    <property type="project" value="TreeGrafter"/>
</dbReference>
<dbReference type="Gene3D" id="3.40.50.300">
    <property type="entry name" value="P-loop containing nucleotide triphosphate hydrolases"/>
    <property type="match status" value="1"/>
</dbReference>
<keyword evidence="3" id="KW-0812">Transmembrane</keyword>